<dbReference type="Gene3D" id="1.20.120.80">
    <property type="entry name" value="Cytochrome c oxidase, subunit III, four-helix bundle"/>
    <property type="match status" value="1"/>
</dbReference>
<feature type="transmembrane region" description="Helical" evidence="8">
    <location>
        <begin position="71"/>
        <end position="91"/>
    </location>
</feature>
<comment type="subcellular location">
    <subcellularLocation>
        <location evidence="1 7">Cell membrane</location>
        <topology evidence="1 7">Multi-pass membrane protein</topology>
    </subcellularLocation>
</comment>
<keyword evidence="3" id="KW-1003">Cell membrane</keyword>
<dbReference type="PANTHER" id="PTHR11403:SF2">
    <property type="entry name" value="CYTOCHROME BO(3) UBIQUINOL OXIDASE SUBUNIT 3"/>
    <property type="match status" value="1"/>
</dbReference>
<dbReference type="RefSeq" id="WP_324667489.1">
    <property type="nucleotide sequence ID" value="NZ_CP141614.1"/>
</dbReference>
<evidence type="ECO:0000259" key="9">
    <source>
        <dbReference type="PROSITE" id="PS50253"/>
    </source>
</evidence>
<reference evidence="11" key="1">
    <citation type="submission" date="2023-12" db="EMBL/GenBank/DDBJ databases">
        <title>Novel isolates from deep terrestrial aquifers shed light on the physiology and ecology of the class Limnochordia.</title>
        <authorList>
            <person name="Karnachuk O.V."/>
            <person name="Lukina A.P."/>
            <person name="Avakyan M.R."/>
            <person name="Kadnikov V."/>
            <person name="Begmatov S."/>
            <person name="Beletsky A.V."/>
            <person name="Mardanov A.V."/>
            <person name="Ravin N.V."/>
        </authorList>
    </citation>
    <scope>NUCLEOTIDE SEQUENCE [LARGE SCALE GENOMIC DNA]</scope>
    <source>
        <strain evidence="11">LN</strain>
    </source>
</reference>
<dbReference type="InterPro" id="IPR024791">
    <property type="entry name" value="Cyt_c/ubiquinol_Oxase_su3"/>
</dbReference>
<dbReference type="PROSITE" id="PS50253">
    <property type="entry name" value="COX3"/>
    <property type="match status" value="1"/>
</dbReference>
<organism evidence="10 11">
    <name type="scientific">Geochorda subterranea</name>
    <dbReference type="NCBI Taxonomy" id="3109564"/>
    <lineage>
        <taxon>Bacteria</taxon>
        <taxon>Bacillati</taxon>
        <taxon>Bacillota</taxon>
        <taxon>Limnochordia</taxon>
        <taxon>Limnochordales</taxon>
        <taxon>Geochordaceae</taxon>
        <taxon>Geochorda</taxon>
    </lineage>
</organism>
<keyword evidence="4 7" id="KW-0812">Transmembrane</keyword>
<feature type="transmembrane region" description="Helical" evidence="8">
    <location>
        <begin position="140"/>
        <end position="165"/>
    </location>
</feature>
<keyword evidence="6 8" id="KW-0472">Membrane</keyword>
<dbReference type="PANTHER" id="PTHR11403">
    <property type="entry name" value="CYTOCHROME C OXIDASE SUBUNIT III"/>
    <property type="match status" value="1"/>
</dbReference>
<evidence type="ECO:0000256" key="8">
    <source>
        <dbReference type="SAM" id="Phobius"/>
    </source>
</evidence>
<dbReference type="Proteomes" id="UP001333102">
    <property type="component" value="Chromosome"/>
</dbReference>
<keyword evidence="11" id="KW-1185">Reference proteome</keyword>
<sequence length="205" mass="22877">MQATPTSATTERADWGGGVSPFRVTWSKLMMWLFLLSDTLTFGSLLVGYGYLRMSNPAWPRPDEVFNVGLVGFMTFVLICSSATMAMAVAAARRDAWPQAVRLLGLTVLGGLLFLGLQAYEWRHFIHEGARLSGNPWGVPLFSATFFVITGFHGLHVTAGVVYLTTVVLRALRRRYTADGVEVAGLYWHFVDLVWVFIFTLMYLI</sequence>
<feature type="transmembrane region" description="Helical" evidence="8">
    <location>
        <begin position="103"/>
        <end position="120"/>
    </location>
</feature>
<evidence type="ECO:0000256" key="3">
    <source>
        <dbReference type="ARBA" id="ARBA00022475"/>
    </source>
</evidence>
<comment type="similarity">
    <text evidence="2 7">Belongs to the cytochrome c oxidase subunit 3 family.</text>
</comment>
<evidence type="ECO:0000256" key="2">
    <source>
        <dbReference type="ARBA" id="ARBA00010581"/>
    </source>
</evidence>
<evidence type="ECO:0000313" key="11">
    <source>
        <dbReference type="Proteomes" id="UP001333102"/>
    </source>
</evidence>
<feature type="transmembrane region" description="Helical" evidence="8">
    <location>
        <begin position="29"/>
        <end position="51"/>
    </location>
</feature>
<dbReference type="InterPro" id="IPR013833">
    <property type="entry name" value="Cyt_c_oxidase_su3_a-hlx"/>
</dbReference>
<protein>
    <submittedName>
        <fullName evidence="10">Cytochrome c oxidase subunit 3</fullName>
    </submittedName>
</protein>
<gene>
    <name evidence="10" type="ORF">VLY81_07200</name>
</gene>
<dbReference type="SUPFAM" id="SSF81452">
    <property type="entry name" value="Cytochrome c oxidase subunit III-like"/>
    <property type="match status" value="1"/>
</dbReference>
<dbReference type="Pfam" id="PF00510">
    <property type="entry name" value="COX3"/>
    <property type="match status" value="1"/>
</dbReference>
<evidence type="ECO:0000256" key="4">
    <source>
        <dbReference type="ARBA" id="ARBA00022692"/>
    </source>
</evidence>
<evidence type="ECO:0000256" key="7">
    <source>
        <dbReference type="RuleBase" id="RU003376"/>
    </source>
</evidence>
<feature type="domain" description="Heme-copper oxidase subunit III family profile" evidence="9">
    <location>
        <begin position="1"/>
        <end position="205"/>
    </location>
</feature>
<evidence type="ECO:0000256" key="5">
    <source>
        <dbReference type="ARBA" id="ARBA00022989"/>
    </source>
</evidence>
<dbReference type="InterPro" id="IPR035973">
    <property type="entry name" value="Cyt_c_oxidase_su3-like_sf"/>
</dbReference>
<keyword evidence="5 8" id="KW-1133">Transmembrane helix</keyword>
<dbReference type="InterPro" id="IPR000298">
    <property type="entry name" value="Cyt_c_oxidase-like_su3"/>
</dbReference>
<evidence type="ECO:0000313" key="10">
    <source>
        <dbReference type="EMBL" id="WRP13245.1"/>
    </source>
</evidence>
<name>A0ABZ1BL02_9FIRM</name>
<proteinExistence type="inferred from homology"/>
<evidence type="ECO:0000256" key="1">
    <source>
        <dbReference type="ARBA" id="ARBA00004651"/>
    </source>
</evidence>
<dbReference type="EMBL" id="CP141614">
    <property type="protein sequence ID" value="WRP13245.1"/>
    <property type="molecule type" value="Genomic_DNA"/>
</dbReference>
<evidence type="ECO:0000256" key="6">
    <source>
        <dbReference type="ARBA" id="ARBA00023136"/>
    </source>
</evidence>
<accession>A0ABZ1BL02</accession>
<feature type="transmembrane region" description="Helical" evidence="8">
    <location>
        <begin position="186"/>
        <end position="204"/>
    </location>
</feature>